<evidence type="ECO:0000256" key="1">
    <source>
        <dbReference type="ARBA" id="ARBA00004442"/>
    </source>
</evidence>
<keyword evidence="2 4" id="KW-0472">Membrane</keyword>
<accession>A0A401U4U0</accession>
<evidence type="ECO:0000256" key="3">
    <source>
        <dbReference type="ARBA" id="ARBA00023237"/>
    </source>
</evidence>
<dbReference type="PANTHER" id="PTHR30329">
    <property type="entry name" value="STATOR ELEMENT OF FLAGELLAR MOTOR COMPLEX"/>
    <property type="match status" value="1"/>
</dbReference>
<name>A0A401U4U0_9BACT</name>
<sequence length="213" mass="22270">MIKSGSIILIALVALTGCKASKSTKGAGIGAGTGAVIGGLIGRQSGNTAVGAIIGAGVGGATGALIGQRMDKQAAELKSDLDGATVERIGEGIKITFDSGLMFDFDSYNLTSGTKENLNDLAKTLTKYDDTDVLIEGHTDKKGSDEYNMNLSEQRARAVEAYLASQQVSAGRITTKGYGETQSISENDQTNRRVEVAIYANNKMKRAAKRGEL</sequence>
<dbReference type="AlphaFoldDB" id="A0A401U4U0"/>
<dbReference type="PROSITE" id="PS01068">
    <property type="entry name" value="OMPA_1"/>
    <property type="match status" value="1"/>
</dbReference>
<evidence type="ECO:0000313" key="7">
    <source>
        <dbReference type="Proteomes" id="UP000288227"/>
    </source>
</evidence>
<proteinExistence type="predicted"/>
<comment type="caution">
    <text evidence="6">The sequence shown here is derived from an EMBL/GenBank/DDBJ whole genome shotgun (WGS) entry which is preliminary data.</text>
</comment>
<dbReference type="InterPro" id="IPR050330">
    <property type="entry name" value="Bact_OuterMem_StrucFunc"/>
</dbReference>
<dbReference type="InterPro" id="IPR006690">
    <property type="entry name" value="OMPA-like_CS"/>
</dbReference>
<dbReference type="InterPro" id="IPR039567">
    <property type="entry name" value="Gly-zipper"/>
</dbReference>
<dbReference type="Pfam" id="PF13488">
    <property type="entry name" value="Gly-zipper_Omp"/>
    <property type="match status" value="1"/>
</dbReference>
<evidence type="ECO:0000259" key="5">
    <source>
        <dbReference type="PROSITE" id="PS51123"/>
    </source>
</evidence>
<dbReference type="Gene3D" id="3.30.1330.60">
    <property type="entry name" value="OmpA-like domain"/>
    <property type="match status" value="1"/>
</dbReference>
<gene>
    <name evidence="6" type="ORF">SanaruYs_00740</name>
</gene>
<dbReference type="PROSITE" id="PS51123">
    <property type="entry name" value="OMPA_2"/>
    <property type="match status" value="1"/>
</dbReference>
<dbReference type="InterPro" id="IPR036737">
    <property type="entry name" value="OmpA-like_sf"/>
</dbReference>
<dbReference type="InterPro" id="IPR006664">
    <property type="entry name" value="OMP_bac"/>
</dbReference>
<dbReference type="CDD" id="cd07185">
    <property type="entry name" value="OmpA_C-like"/>
    <property type="match status" value="1"/>
</dbReference>
<dbReference type="Proteomes" id="UP000288227">
    <property type="component" value="Unassembled WGS sequence"/>
</dbReference>
<dbReference type="PRINTS" id="PR01021">
    <property type="entry name" value="OMPADOMAIN"/>
</dbReference>
<evidence type="ECO:0000256" key="2">
    <source>
        <dbReference type="ARBA" id="ARBA00023136"/>
    </source>
</evidence>
<comment type="subcellular location">
    <subcellularLocation>
        <location evidence="1">Cell outer membrane</location>
    </subcellularLocation>
</comment>
<keyword evidence="7" id="KW-1185">Reference proteome</keyword>
<dbReference type="InterPro" id="IPR006665">
    <property type="entry name" value="OmpA-like"/>
</dbReference>
<reference evidence="6 7" key="1">
    <citation type="submission" date="2018-11" db="EMBL/GenBank/DDBJ databases">
        <title>Chryseotalea sanarue gen. nov., sp., nov., a member of the family Cytophagaceae, isolated from a brackish lake in Hamamatsu Japan.</title>
        <authorList>
            <person name="Maejima Y."/>
            <person name="Iino T."/>
            <person name="Muraguchi Y."/>
            <person name="Fukuda K."/>
            <person name="Ohkuma M."/>
            <person name="Moriuchi R."/>
            <person name="Dohra H."/>
            <person name="Kimbara K."/>
            <person name="Shintani M."/>
        </authorList>
    </citation>
    <scope>NUCLEOTIDE SEQUENCE [LARGE SCALE GENOMIC DNA]</scope>
    <source>
        <strain evidence="6 7">Ys</strain>
    </source>
</reference>
<feature type="domain" description="OmpA-like" evidence="5">
    <location>
        <begin position="91"/>
        <end position="202"/>
    </location>
</feature>
<dbReference type="SUPFAM" id="SSF103088">
    <property type="entry name" value="OmpA-like"/>
    <property type="match status" value="1"/>
</dbReference>
<keyword evidence="3" id="KW-0998">Cell outer membrane</keyword>
<dbReference type="EMBL" id="BHXQ01000001">
    <property type="protein sequence ID" value="GCC49860.1"/>
    <property type="molecule type" value="Genomic_DNA"/>
</dbReference>
<evidence type="ECO:0000256" key="4">
    <source>
        <dbReference type="PROSITE-ProRule" id="PRU00473"/>
    </source>
</evidence>
<organism evidence="6 7">
    <name type="scientific">Chryseotalea sanaruensis</name>
    <dbReference type="NCBI Taxonomy" id="2482724"/>
    <lineage>
        <taxon>Bacteria</taxon>
        <taxon>Pseudomonadati</taxon>
        <taxon>Bacteroidota</taxon>
        <taxon>Cytophagia</taxon>
        <taxon>Cytophagales</taxon>
        <taxon>Chryseotaleaceae</taxon>
        <taxon>Chryseotalea</taxon>
    </lineage>
</organism>
<dbReference type="Pfam" id="PF00691">
    <property type="entry name" value="OmpA"/>
    <property type="match status" value="1"/>
</dbReference>
<dbReference type="PROSITE" id="PS51257">
    <property type="entry name" value="PROKAR_LIPOPROTEIN"/>
    <property type="match status" value="1"/>
</dbReference>
<evidence type="ECO:0000313" key="6">
    <source>
        <dbReference type="EMBL" id="GCC49860.1"/>
    </source>
</evidence>
<dbReference type="PANTHER" id="PTHR30329:SF21">
    <property type="entry name" value="LIPOPROTEIN YIAD-RELATED"/>
    <property type="match status" value="1"/>
</dbReference>
<dbReference type="GO" id="GO:0009279">
    <property type="term" value="C:cell outer membrane"/>
    <property type="evidence" value="ECO:0007669"/>
    <property type="project" value="UniProtKB-SubCell"/>
</dbReference>
<protein>
    <recommendedName>
        <fullName evidence="5">OmpA-like domain-containing protein</fullName>
    </recommendedName>
</protein>